<dbReference type="AlphaFoldDB" id="A0A397SKX1"/>
<comment type="similarity">
    <text evidence="1">Belongs to the 5'-AMP-activated protein kinase gamma subunit family.</text>
</comment>
<dbReference type="Gene3D" id="3.10.580.10">
    <property type="entry name" value="CBS-domain"/>
    <property type="match status" value="2"/>
</dbReference>
<reference evidence="6 7" key="1">
    <citation type="submission" date="2018-06" db="EMBL/GenBank/DDBJ databases">
        <title>Comparative genomics reveals the genomic features of Rhizophagus irregularis, R. cerebriforme, R. diaphanum and Gigaspora rosea, and their symbiotic lifestyle signature.</title>
        <authorList>
            <person name="Morin E."/>
            <person name="San Clemente H."/>
            <person name="Chen E.C.H."/>
            <person name="De La Providencia I."/>
            <person name="Hainaut M."/>
            <person name="Kuo A."/>
            <person name="Kohler A."/>
            <person name="Murat C."/>
            <person name="Tang N."/>
            <person name="Roy S."/>
            <person name="Loubradou J."/>
            <person name="Henrissat B."/>
            <person name="Grigoriev I.V."/>
            <person name="Corradi N."/>
            <person name="Roux C."/>
            <person name="Martin F.M."/>
        </authorList>
    </citation>
    <scope>NUCLEOTIDE SEQUENCE [LARGE SCALE GENOMIC DNA]</scope>
    <source>
        <strain evidence="6 7">DAOM 227022</strain>
    </source>
</reference>
<evidence type="ECO:0000313" key="6">
    <source>
        <dbReference type="EMBL" id="RIA84755.1"/>
    </source>
</evidence>
<dbReference type="PROSITE" id="PS51371">
    <property type="entry name" value="CBS"/>
    <property type="match status" value="4"/>
</dbReference>
<dbReference type="GO" id="GO:0019901">
    <property type="term" value="F:protein kinase binding"/>
    <property type="evidence" value="ECO:0007669"/>
    <property type="project" value="TreeGrafter"/>
</dbReference>
<dbReference type="InterPro" id="IPR050511">
    <property type="entry name" value="AMPK_gamma/SDS23_families"/>
</dbReference>
<feature type="domain" description="CBS" evidence="5">
    <location>
        <begin position="247"/>
        <end position="305"/>
    </location>
</feature>
<evidence type="ECO:0000259" key="5">
    <source>
        <dbReference type="PROSITE" id="PS51371"/>
    </source>
</evidence>
<dbReference type="InterPro" id="IPR046342">
    <property type="entry name" value="CBS_dom_sf"/>
</dbReference>
<feature type="domain" description="CBS" evidence="5">
    <location>
        <begin position="319"/>
        <end position="371"/>
    </location>
</feature>
<dbReference type="GO" id="GO:0005737">
    <property type="term" value="C:cytoplasm"/>
    <property type="evidence" value="ECO:0007669"/>
    <property type="project" value="TreeGrafter"/>
</dbReference>
<proteinExistence type="inferred from homology"/>
<dbReference type="CDD" id="cd04618">
    <property type="entry name" value="CBS_euAMPK_gamma-like_repeat1"/>
    <property type="match status" value="1"/>
</dbReference>
<dbReference type="CDD" id="cd04641">
    <property type="entry name" value="CBS_euAMPK_gamma-like_repeat2"/>
    <property type="match status" value="1"/>
</dbReference>
<keyword evidence="7" id="KW-1185">Reference proteome</keyword>
<dbReference type="InterPro" id="IPR000644">
    <property type="entry name" value="CBS_dom"/>
</dbReference>
<protein>
    <recommendedName>
        <fullName evidence="5">CBS domain-containing protein</fullName>
    </recommendedName>
</protein>
<dbReference type="STRING" id="658196.A0A397SKX1"/>
<sequence>MNERNLNLNLNTPNLTPNITPRDYDGPASYSGINFSQFQSITQNIFSTNDKPRTNSLDSNSEANNTSKRLVCNFLKQHSSYDVLPVSYKVIVLDTSLLVKKALAALMQNGVVSAPLWDSTNQKFAGMLTVSDFINLIQYYYKHSSYAAAMEEIEQFQIQQLRDVESRVGAPPPQLLSIHPLKSLYEACKLLVEARAHRLPLVDVDSETGQEMIVSVLTQYRILKFIAMNCTEIKMLRKPLSEIKIGVYENIATAQMSTPVIEIVNLFVERRISSVPIIDENDKVLNVYETVDVMTLVRAGSYHEMDLPVGEALLRRSEDFPGVHTCTLSDTLHSIFDLIKKAQVYRLIVVDSENKLQGIVSLSDIMRYLVS</sequence>
<keyword evidence="2" id="KW-0677">Repeat</keyword>
<feature type="domain" description="CBS" evidence="5">
    <location>
        <begin position="171"/>
        <end position="233"/>
    </location>
</feature>
<dbReference type="EMBL" id="QKYT01000470">
    <property type="protein sequence ID" value="RIA84755.1"/>
    <property type="molecule type" value="Genomic_DNA"/>
</dbReference>
<evidence type="ECO:0000256" key="1">
    <source>
        <dbReference type="ARBA" id="ARBA00006750"/>
    </source>
</evidence>
<organism evidence="6 7">
    <name type="scientific">Glomus cerebriforme</name>
    <dbReference type="NCBI Taxonomy" id="658196"/>
    <lineage>
        <taxon>Eukaryota</taxon>
        <taxon>Fungi</taxon>
        <taxon>Fungi incertae sedis</taxon>
        <taxon>Mucoromycota</taxon>
        <taxon>Glomeromycotina</taxon>
        <taxon>Glomeromycetes</taxon>
        <taxon>Glomerales</taxon>
        <taxon>Glomeraceae</taxon>
        <taxon>Glomus</taxon>
    </lineage>
</organism>
<evidence type="ECO:0000256" key="3">
    <source>
        <dbReference type="ARBA" id="ARBA00023122"/>
    </source>
</evidence>
<dbReference type="GO" id="GO:0016208">
    <property type="term" value="F:AMP binding"/>
    <property type="evidence" value="ECO:0007669"/>
    <property type="project" value="TreeGrafter"/>
</dbReference>
<evidence type="ECO:0000313" key="7">
    <source>
        <dbReference type="Proteomes" id="UP000265703"/>
    </source>
</evidence>
<gene>
    <name evidence="6" type="ORF">C1645_879742</name>
</gene>
<dbReference type="SUPFAM" id="SSF54631">
    <property type="entry name" value="CBS-domain pair"/>
    <property type="match status" value="2"/>
</dbReference>
<dbReference type="PANTHER" id="PTHR13780">
    <property type="entry name" value="AMP-ACTIVATED PROTEIN KINASE, GAMMA REGULATORY SUBUNIT"/>
    <property type="match status" value="1"/>
</dbReference>
<dbReference type="Pfam" id="PF00571">
    <property type="entry name" value="CBS"/>
    <property type="match status" value="4"/>
</dbReference>
<dbReference type="GO" id="GO:0005634">
    <property type="term" value="C:nucleus"/>
    <property type="evidence" value="ECO:0007669"/>
    <property type="project" value="TreeGrafter"/>
</dbReference>
<evidence type="ECO:0000256" key="2">
    <source>
        <dbReference type="ARBA" id="ARBA00022737"/>
    </source>
</evidence>
<dbReference type="PANTHER" id="PTHR13780:SF35">
    <property type="entry name" value="LD22662P"/>
    <property type="match status" value="1"/>
</dbReference>
<feature type="domain" description="CBS" evidence="5">
    <location>
        <begin position="86"/>
        <end position="145"/>
    </location>
</feature>
<dbReference type="GO" id="GO:0031588">
    <property type="term" value="C:nucleotide-activated protein kinase complex"/>
    <property type="evidence" value="ECO:0007669"/>
    <property type="project" value="TreeGrafter"/>
</dbReference>
<evidence type="ECO:0000256" key="4">
    <source>
        <dbReference type="PROSITE-ProRule" id="PRU00703"/>
    </source>
</evidence>
<dbReference type="GO" id="GO:0019887">
    <property type="term" value="F:protein kinase regulator activity"/>
    <property type="evidence" value="ECO:0007669"/>
    <property type="project" value="TreeGrafter"/>
</dbReference>
<dbReference type="SMART" id="SM00116">
    <property type="entry name" value="CBS"/>
    <property type="match status" value="4"/>
</dbReference>
<accession>A0A397SKX1</accession>
<dbReference type="OrthoDB" id="286637at2759"/>
<keyword evidence="3 4" id="KW-0129">CBS domain</keyword>
<dbReference type="Proteomes" id="UP000265703">
    <property type="component" value="Unassembled WGS sequence"/>
</dbReference>
<comment type="caution">
    <text evidence="6">The sequence shown here is derived from an EMBL/GenBank/DDBJ whole genome shotgun (WGS) entry which is preliminary data.</text>
</comment>
<name>A0A397SKX1_9GLOM</name>